<dbReference type="PROSITE" id="PS50943">
    <property type="entry name" value="HTH_CROC1"/>
    <property type="match status" value="1"/>
</dbReference>
<dbReference type="GO" id="GO:0003677">
    <property type="term" value="F:DNA binding"/>
    <property type="evidence" value="ECO:0007669"/>
    <property type="project" value="InterPro"/>
</dbReference>
<dbReference type="Proteomes" id="UP000191153">
    <property type="component" value="Unassembled WGS sequence"/>
</dbReference>
<dbReference type="OrthoDB" id="9814553at2"/>
<gene>
    <name evidence="2" type="ORF">SAMN02745174_02616</name>
</gene>
<dbReference type="STRING" id="180163.SAMN02745174_02616"/>
<dbReference type="Pfam" id="PF12844">
    <property type="entry name" value="HTH_19"/>
    <property type="match status" value="1"/>
</dbReference>
<reference evidence="2 3" key="1">
    <citation type="submission" date="2017-02" db="EMBL/GenBank/DDBJ databases">
        <authorList>
            <person name="Peterson S.W."/>
        </authorList>
    </citation>
    <scope>NUCLEOTIDE SEQUENCE [LARGE SCALE GENOMIC DNA]</scope>
    <source>
        <strain evidence="2 3">ATCC 700028</strain>
    </source>
</reference>
<proteinExistence type="predicted"/>
<dbReference type="EMBL" id="FUWX01000048">
    <property type="protein sequence ID" value="SKA12248.1"/>
    <property type="molecule type" value="Genomic_DNA"/>
</dbReference>
<dbReference type="SUPFAM" id="SSF89447">
    <property type="entry name" value="AbrB/MazE/MraZ-like"/>
    <property type="match status" value="1"/>
</dbReference>
<sequence length="167" mass="19752">MKVGDKIRILRKINNITLNELSEAIGISIPSLRKIENNQVFVDKKIIYSIISRLNYDDKELMDLYYKQNLEKEIIVKSKGGKVFIIIPKEISKAFDLEDNQDIFVAFLNKKIILQHKETDNYNFEKRKIVKDQYSFIFFLGKNLDYIKGQKIRVIFNVIENNLVILY</sequence>
<dbReference type="AlphaFoldDB" id="A0A1T4R9A2"/>
<feature type="domain" description="HTH cro/C1-type" evidence="1">
    <location>
        <begin position="7"/>
        <end position="61"/>
    </location>
</feature>
<dbReference type="InterPro" id="IPR010982">
    <property type="entry name" value="Lambda_DNA-bd_dom_sf"/>
</dbReference>
<name>A0A1T4R9A2_9FUSO</name>
<evidence type="ECO:0000313" key="3">
    <source>
        <dbReference type="Proteomes" id="UP000191153"/>
    </source>
</evidence>
<dbReference type="SUPFAM" id="SSF47413">
    <property type="entry name" value="lambda repressor-like DNA-binding domains"/>
    <property type="match status" value="1"/>
</dbReference>
<dbReference type="CDD" id="cd00093">
    <property type="entry name" value="HTH_XRE"/>
    <property type="match status" value="1"/>
</dbReference>
<dbReference type="SMART" id="SM00530">
    <property type="entry name" value="HTH_XRE"/>
    <property type="match status" value="1"/>
</dbReference>
<dbReference type="InterPro" id="IPR001387">
    <property type="entry name" value="Cro/C1-type_HTH"/>
</dbReference>
<protein>
    <submittedName>
        <fullName evidence="2">Helix-turn-helix domain-containing protein</fullName>
    </submittedName>
</protein>
<organism evidence="2 3">
    <name type="scientific">Cetobacterium ceti</name>
    <dbReference type="NCBI Taxonomy" id="180163"/>
    <lineage>
        <taxon>Bacteria</taxon>
        <taxon>Fusobacteriati</taxon>
        <taxon>Fusobacteriota</taxon>
        <taxon>Fusobacteriia</taxon>
        <taxon>Fusobacteriales</taxon>
        <taxon>Fusobacteriaceae</taxon>
        <taxon>Cetobacterium</taxon>
    </lineage>
</organism>
<dbReference type="InterPro" id="IPR037914">
    <property type="entry name" value="SpoVT-AbrB_sf"/>
</dbReference>
<accession>A0A1T4R9A2</accession>
<dbReference type="RefSeq" id="WP_078695008.1">
    <property type="nucleotide sequence ID" value="NZ_FUWX01000048.1"/>
</dbReference>
<evidence type="ECO:0000259" key="1">
    <source>
        <dbReference type="PROSITE" id="PS50943"/>
    </source>
</evidence>
<evidence type="ECO:0000313" key="2">
    <source>
        <dbReference type="EMBL" id="SKA12248.1"/>
    </source>
</evidence>
<dbReference type="Gene3D" id="1.10.260.40">
    <property type="entry name" value="lambda repressor-like DNA-binding domains"/>
    <property type="match status" value="1"/>
</dbReference>
<keyword evidence="3" id="KW-1185">Reference proteome</keyword>